<proteinExistence type="predicted"/>
<organism evidence="2 3">
    <name type="scientific">Perkinsus olseni</name>
    <name type="common">Perkinsus atlanticus</name>
    <dbReference type="NCBI Taxonomy" id="32597"/>
    <lineage>
        <taxon>Eukaryota</taxon>
        <taxon>Sar</taxon>
        <taxon>Alveolata</taxon>
        <taxon>Perkinsozoa</taxon>
        <taxon>Perkinsea</taxon>
        <taxon>Perkinsida</taxon>
        <taxon>Perkinsidae</taxon>
        <taxon>Perkinsus</taxon>
    </lineage>
</organism>
<protein>
    <submittedName>
        <fullName evidence="2">Uncharacterized protein</fullName>
    </submittedName>
</protein>
<dbReference type="AlphaFoldDB" id="A0A7J6NR95"/>
<gene>
    <name evidence="2" type="ORF">FOZ60_005324</name>
</gene>
<evidence type="ECO:0000313" key="3">
    <source>
        <dbReference type="Proteomes" id="UP000541610"/>
    </source>
</evidence>
<comment type="caution">
    <text evidence="2">The sequence shown here is derived from an EMBL/GenBank/DDBJ whole genome shotgun (WGS) entry which is preliminary data.</text>
</comment>
<reference evidence="2 3" key="1">
    <citation type="submission" date="2020-04" db="EMBL/GenBank/DDBJ databases">
        <title>Perkinsus olseni comparative genomics.</title>
        <authorList>
            <person name="Bogema D.R."/>
        </authorList>
    </citation>
    <scope>NUCLEOTIDE SEQUENCE [LARGE SCALE GENOMIC DNA]</scope>
    <source>
        <strain evidence="2">00978-12</strain>
    </source>
</reference>
<sequence>MSLHHLLLALLPSLCRAAFSRKSSEKFPDNFSLLYKYNHGNTGYRSVHSFSTETGCGITEENFDSLRMGKPGNTREFRFTLDPQMGVSTTTYSHLRTGQQAHFSRANGHVEVSVTEDHRMERATGKVGDLSDDWNIVKDFFPLKHLSSASIDALKSLSPTKEDCAKAARIIIDDPPHEYLRYWDSATWIWRYHQKYADKMKRNVEALKSKVIESIIRQRRATSRPSA</sequence>
<feature type="signal peptide" evidence="1">
    <location>
        <begin position="1"/>
        <end position="17"/>
    </location>
</feature>
<dbReference type="Proteomes" id="UP000541610">
    <property type="component" value="Unassembled WGS sequence"/>
</dbReference>
<keyword evidence="1" id="KW-0732">Signal</keyword>
<name>A0A7J6NR95_PEROL</name>
<dbReference type="OrthoDB" id="482443at2759"/>
<accession>A0A7J6NR95</accession>
<evidence type="ECO:0000313" key="2">
    <source>
        <dbReference type="EMBL" id="KAF4686402.1"/>
    </source>
</evidence>
<dbReference type="EMBL" id="JABANP010000223">
    <property type="protein sequence ID" value="KAF4686402.1"/>
    <property type="molecule type" value="Genomic_DNA"/>
</dbReference>
<feature type="chain" id="PRO_5029469014" evidence="1">
    <location>
        <begin position="18"/>
        <end position="227"/>
    </location>
</feature>
<evidence type="ECO:0000256" key="1">
    <source>
        <dbReference type="SAM" id="SignalP"/>
    </source>
</evidence>